<sequence length="199" mass="22134">MQTICRISDVVTPFLDNQYLPIAMAISQAPHYLSNFPVAFHGQALSSIGIKRTGILADHKKQQLRLKLINRWNNQLVHRIFIPSISTSIRQRYIEIVPKPLALTNLIDGATLRMRWPPRTMHHVKRHRQHGVCPIEALRGAIPVVHINIHNGDLCAPGIQSQLHSKSGIVQKAVAIGVVGLRVVARGANQRVGQVPLPV</sequence>
<accession>C4IYR2</accession>
<reference evidence="1" key="2">
    <citation type="submission" date="2012-06" db="EMBL/GenBank/DDBJ databases">
        <authorList>
            <person name="Yu Y."/>
            <person name="Currie J."/>
            <person name="Lomeli R."/>
            <person name="Angelova A."/>
            <person name="Collura K."/>
            <person name="Wissotski M."/>
            <person name="Campos D."/>
            <person name="Kudrna D."/>
            <person name="Golser W."/>
            <person name="Ashely E."/>
            <person name="Descour A."/>
            <person name="Fernandes J."/>
            <person name="Soderlund C."/>
            <person name="Walbot V."/>
        </authorList>
    </citation>
    <scope>NUCLEOTIDE SEQUENCE</scope>
    <source>
        <strain evidence="1">B73</strain>
    </source>
</reference>
<organism evidence="1">
    <name type="scientific">Zea mays</name>
    <name type="common">Maize</name>
    <dbReference type="NCBI Taxonomy" id="4577"/>
    <lineage>
        <taxon>Eukaryota</taxon>
        <taxon>Viridiplantae</taxon>
        <taxon>Streptophyta</taxon>
        <taxon>Embryophyta</taxon>
        <taxon>Tracheophyta</taxon>
        <taxon>Spermatophyta</taxon>
        <taxon>Magnoliopsida</taxon>
        <taxon>Liliopsida</taxon>
        <taxon>Poales</taxon>
        <taxon>Poaceae</taxon>
        <taxon>PACMAD clade</taxon>
        <taxon>Panicoideae</taxon>
        <taxon>Andropogonodae</taxon>
        <taxon>Andropogoneae</taxon>
        <taxon>Tripsacinae</taxon>
        <taxon>Zea</taxon>
    </lineage>
</organism>
<reference evidence="1" key="1">
    <citation type="journal article" date="2009" name="PLoS Genet.">
        <title>Sequencing, mapping, and analysis of 27,455 maize full-length cDNAs.</title>
        <authorList>
            <person name="Soderlund C."/>
            <person name="Descour A."/>
            <person name="Kudrna D."/>
            <person name="Bomhoff M."/>
            <person name="Boyd L."/>
            <person name="Currie J."/>
            <person name="Angelova A."/>
            <person name="Collura K."/>
            <person name="Wissotski M."/>
            <person name="Ashley E."/>
            <person name="Morrow D."/>
            <person name="Fernandes J."/>
            <person name="Walbot V."/>
            <person name="Yu Y."/>
        </authorList>
    </citation>
    <scope>NUCLEOTIDE SEQUENCE</scope>
    <source>
        <strain evidence="1">B73</strain>
    </source>
</reference>
<proteinExistence type="evidence at transcript level"/>
<dbReference type="AlphaFoldDB" id="C4IYR2"/>
<protein>
    <submittedName>
        <fullName evidence="1">Uncharacterized protein</fullName>
    </submittedName>
</protein>
<name>C4IYR2_MAIZE</name>
<dbReference type="EMBL" id="BT083709">
    <property type="protein sequence ID" value="ACR34062.1"/>
    <property type="molecule type" value="mRNA"/>
</dbReference>
<evidence type="ECO:0000313" key="1">
    <source>
        <dbReference type="EMBL" id="ACR34062.1"/>
    </source>
</evidence>